<name>A0ABW1NC89_9ACTN</name>
<keyword evidence="4" id="KW-1185">Reference proteome</keyword>
<evidence type="ECO:0000313" key="3">
    <source>
        <dbReference type="EMBL" id="MFC6080279.1"/>
    </source>
</evidence>
<accession>A0ABW1NC89</accession>
<evidence type="ECO:0008006" key="5">
    <source>
        <dbReference type="Google" id="ProtNLM"/>
    </source>
</evidence>
<dbReference type="RefSeq" id="WP_380747053.1">
    <property type="nucleotide sequence ID" value="NZ_JBHSRF010000003.1"/>
</dbReference>
<evidence type="ECO:0000256" key="2">
    <source>
        <dbReference type="SAM" id="Phobius"/>
    </source>
</evidence>
<gene>
    <name evidence="3" type="ORF">ACFP1K_03860</name>
</gene>
<comment type="caution">
    <text evidence="3">The sequence shown here is derived from an EMBL/GenBank/DDBJ whole genome shotgun (WGS) entry which is preliminary data.</text>
</comment>
<reference evidence="4" key="1">
    <citation type="journal article" date="2019" name="Int. J. Syst. Evol. Microbiol.">
        <title>The Global Catalogue of Microorganisms (GCM) 10K type strain sequencing project: providing services to taxonomists for standard genome sequencing and annotation.</title>
        <authorList>
            <consortium name="The Broad Institute Genomics Platform"/>
            <consortium name="The Broad Institute Genome Sequencing Center for Infectious Disease"/>
            <person name="Wu L."/>
            <person name="Ma J."/>
        </authorList>
    </citation>
    <scope>NUCLEOTIDE SEQUENCE [LARGE SCALE GENOMIC DNA]</scope>
    <source>
        <strain evidence="4">JCM 30346</strain>
    </source>
</reference>
<feature type="compositionally biased region" description="Gly residues" evidence="1">
    <location>
        <begin position="250"/>
        <end position="262"/>
    </location>
</feature>
<keyword evidence="2" id="KW-0812">Transmembrane</keyword>
<feature type="compositionally biased region" description="Low complexity" evidence="1">
    <location>
        <begin position="203"/>
        <end position="231"/>
    </location>
</feature>
<evidence type="ECO:0000313" key="4">
    <source>
        <dbReference type="Proteomes" id="UP001596137"/>
    </source>
</evidence>
<keyword evidence="2" id="KW-0472">Membrane</keyword>
<keyword evidence="2" id="KW-1133">Transmembrane helix</keyword>
<proteinExistence type="predicted"/>
<dbReference type="Proteomes" id="UP001596137">
    <property type="component" value="Unassembled WGS sequence"/>
</dbReference>
<protein>
    <recommendedName>
        <fullName evidence="5">Peptidase</fullName>
    </recommendedName>
</protein>
<feature type="region of interest" description="Disordered" evidence="1">
    <location>
        <begin position="203"/>
        <end position="262"/>
    </location>
</feature>
<feature type="compositionally biased region" description="Polar residues" evidence="1">
    <location>
        <begin position="234"/>
        <end position="244"/>
    </location>
</feature>
<sequence length="295" mass="29381">MLKSKARRRIATRAAVAGSLTAGVLLGGVPAIASLITPVDVSYTCAPPAGTGGGTYKLNVELATPIPTPIRSATATVTWYLDQPDTSFLPAPSLLPSSASNKIVAEGDVAVSGVPIAPQPTTKTAIGTATPLTDVGANSPVPLPTMVVTLVPTATGTVGLRPDKFALKIVPSAAGAATATWYTCTPASAEAAAAAITFGVTTGSPAATSPSPSPTPTTTSPSPTSSSPKPTRTVFETVTQSPRRQVTRTPGGGAATGGGGDMGPDARMFLAVGSILVLGAGVGGLMMRRRRPQRG</sequence>
<dbReference type="EMBL" id="JBHSRF010000003">
    <property type="protein sequence ID" value="MFC6080279.1"/>
    <property type="molecule type" value="Genomic_DNA"/>
</dbReference>
<organism evidence="3 4">
    <name type="scientific">Sphaerisporangium aureirubrum</name>
    <dbReference type="NCBI Taxonomy" id="1544736"/>
    <lineage>
        <taxon>Bacteria</taxon>
        <taxon>Bacillati</taxon>
        <taxon>Actinomycetota</taxon>
        <taxon>Actinomycetes</taxon>
        <taxon>Streptosporangiales</taxon>
        <taxon>Streptosporangiaceae</taxon>
        <taxon>Sphaerisporangium</taxon>
    </lineage>
</organism>
<evidence type="ECO:0000256" key="1">
    <source>
        <dbReference type="SAM" id="MobiDB-lite"/>
    </source>
</evidence>
<feature type="transmembrane region" description="Helical" evidence="2">
    <location>
        <begin position="268"/>
        <end position="287"/>
    </location>
</feature>